<dbReference type="InterPro" id="IPR006439">
    <property type="entry name" value="HAD-SF_hydro_IA"/>
</dbReference>
<dbReference type="Proteomes" id="UP000663452">
    <property type="component" value="Chromosome"/>
</dbReference>
<keyword evidence="2" id="KW-1185">Reference proteome</keyword>
<dbReference type="InterPro" id="IPR023214">
    <property type="entry name" value="HAD_sf"/>
</dbReference>
<dbReference type="SFLD" id="SFLDG01129">
    <property type="entry name" value="C1.5:_HAD__Beta-PGM__Phosphata"/>
    <property type="match status" value="1"/>
</dbReference>
<dbReference type="EMBL" id="CP070969">
    <property type="protein sequence ID" value="QSF43016.1"/>
    <property type="molecule type" value="Genomic_DNA"/>
</dbReference>
<dbReference type="SFLD" id="SFLDS00003">
    <property type="entry name" value="Haloacid_Dehalogenase"/>
    <property type="match status" value="1"/>
</dbReference>
<sequence length="206" mass="23179">MDSIIFDLDGTLWDSTEVVVVGWNSVLSSYTEIGNEITKDDLKGIMGLQVAEVGRKLFPNLEEHIQEKILSECCAMECQYLAEQGGMLYEELEAVLQALSTKYKLFIVSNCQAGYIEAFYKYHKLDKYFTDYENPGRTGLSKGENIKLIMQRNNLANPVYVGDTEGDQKAAAFAGIPFVFASYGFGTVSRPDYTINRLKDLVELFN</sequence>
<keyword evidence="1" id="KW-0378">Hydrolase</keyword>
<dbReference type="Pfam" id="PF13419">
    <property type="entry name" value="HAD_2"/>
    <property type="match status" value="1"/>
</dbReference>
<dbReference type="InterPro" id="IPR050155">
    <property type="entry name" value="HAD-like_hydrolase_sf"/>
</dbReference>
<evidence type="ECO:0000313" key="1">
    <source>
        <dbReference type="EMBL" id="QSF43016.1"/>
    </source>
</evidence>
<dbReference type="SUPFAM" id="SSF56784">
    <property type="entry name" value="HAD-like"/>
    <property type="match status" value="1"/>
</dbReference>
<evidence type="ECO:0000313" key="2">
    <source>
        <dbReference type="Proteomes" id="UP000663452"/>
    </source>
</evidence>
<name>A0ABX7L6U4_9BACL</name>
<dbReference type="GO" id="GO:0016787">
    <property type="term" value="F:hydrolase activity"/>
    <property type="evidence" value="ECO:0007669"/>
    <property type="project" value="UniProtKB-KW"/>
</dbReference>
<dbReference type="Gene3D" id="1.10.150.240">
    <property type="entry name" value="Putative phosphatase, domain 2"/>
    <property type="match status" value="1"/>
</dbReference>
<dbReference type="RefSeq" id="WP_206100675.1">
    <property type="nucleotide sequence ID" value="NZ_CP070969.1"/>
</dbReference>
<dbReference type="Gene3D" id="3.40.50.1000">
    <property type="entry name" value="HAD superfamily/HAD-like"/>
    <property type="match status" value="1"/>
</dbReference>
<dbReference type="PANTHER" id="PTHR43434">
    <property type="entry name" value="PHOSPHOGLYCOLATE PHOSPHATASE"/>
    <property type="match status" value="1"/>
</dbReference>
<reference evidence="1 2" key="1">
    <citation type="submission" date="2021-02" db="EMBL/GenBank/DDBJ databases">
        <title>Paenibacillus tianjinensis sp. nov.</title>
        <authorList>
            <person name="Liu H."/>
        </authorList>
    </citation>
    <scope>NUCLEOTIDE SEQUENCE [LARGE SCALE GENOMIC DNA]</scope>
    <source>
        <strain evidence="1 2">TB2019</strain>
    </source>
</reference>
<protein>
    <submittedName>
        <fullName evidence="1">HAD family hydrolase</fullName>
    </submittedName>
</protein>
<organism evidence="1 2">
    <name type="scientific">Paenibacillus tianjinensis</name>
    <dbReference type="NCBI Taxonomy" id="2810347"/>
    <lineage>
        <taxon>Bacteria</taxon>
        <taxon>Bacillati</taxon>
        <taxon>Bacillota</taxon>
        <taxon>Bacilli</taxon>
        <taxon>Bacillales</taxon>
        <taxon>Paenibacillaceae</taxon>
        <taxon>Paenibacillus</taxon>
    </lineage>
</organism>
<dbReference type="NCBIfam" id="TIGR01549">
    <property type="entry name" value="HAD-SF-IA-v1"/>
    <property type="match status" value="1"/>
</dbReference>
<accession>A0ABX7L6U4</accession>
<dbReference type="PANTHER" id="PTHR43434:SF1">
    <property type="entry name" value="PHOSPHOGLYCOLATE PHOSPHATASE"/>
    <property type="match status" value="1"/>
</dbReference>
<dbReference type="InterPro" id="IPR041492">
    <property type="entry name" value="HAD_2"/>
</dbReference>
<dbReference type="InterPro" id="IPR023198">
    <property type="entry name" value="PGP-like_dom2"/>
</dbReference>
<gene>
    <name evidence="1" type="ORF">JRJ22_17160</name>
</gene>
<dbReference type="InterPro" id="IPR036412">
    <property type="entry name" value="HAD-like_sf"/>
</dbReference>
<proteinExistence type="predicted"/>